<dbReference type="NCBIfam" id="TIGR01451">
    <property type="entry name" value="B_ant_repeat"/>
    <property type="match status" value="1"/>
</dbReference>
<dbReference type="InterPro" id="IPR025667">
    <property type="entry name" value="SprB_repeat"/>
</dbReference>
<dbReference type="InterPro" id="IPR026341">
    <property type="entry name" value="T9SS_type_B"/>
</dbReference>
<keyword evidence="2" id="KW-1185">Reference proteome</keyword>
<protein>
    <submittedName>
        <fullName evidence="1">T9SS type B sorting domain-containing protein</fullName>
    </submittedName>
</protein>
<sequence length="4856" mass="516505">MKKPTILKIALFALIFLQSIISYSQNFKDFAPRYNNKNLRGDILLIGNNILNRDNGSNQKPNDPYIYSGGNANFNMKYVDIDLDPDTFNSSSAKLTLPDASCSKIVYVGLYWSAVTRDKTSNPNPIDKVKFKMPGGSYVDIDGTVIYDAKNSVVGTSYPYACYANVTDYFTKSPRPDPQGVYTVANVSTAQGYNRPAGSSSGGTGLSAGWSLFFVYENATLPEKAITSFDGFSAIDADTNLDIQVSGFTTIPVGPVKAKFAFSAIEGDADIQGDFLAINGVKSVPPERPTEGGAYKWVWNGKDWEWIYQTYYNFFNSTVTSLGTILNNRTPNSSNTLGFDAGVFEVDNPATTAYPGGSVIKNGDTSATISLGSNQDVYFYYFNAFAVEIIAPRIVLVKKVIGTDDKGKDYDAGGKDIGIDKDLRYEISFQNKGNDNAVNFTITDILPNNIIFDDKNDILPLPSGVTIASYDKATRTIVFNISPALVKAKGGVYTIKFRVKTIKDCESLTDACSNEIKNTAISKYNGTINPATFGEGSLSSDEGCNVGEPTATNFLIGLDKCKFEQTLFLCGTVKLKAGGGYKTYVWKDENGVIFGGNNQEVTVTKAGTYTVVTTAAPPCLGIQQKFIVKDYVVNINDNPVNEYADNIDPTTKLPYKCINDGKPFPKIFLCGKTATKFIDTKITGATSIVWQETKDARPGGLDDTCPDVNATNWTEIAVGPTYTVNRAGTFRLVVTYNNTCVNMYYFNATQSVVDPTFIKQDIVCDTKGSITITNPKPNDGYGYEYSLDGKLPYQASNVFDDVAAGRYLVHIRTKAVDNTFEKCVYTADVTISKLTFSADVETTNPLCTGKGGTIKATANGVNGWYQFTVKDATTGELKGDSGQIADPTNYHLFEGIAPGTYNVEITSKDGCKEVKKVTIDDYSLSATATITKPLTCEDGEITVVVTGGKPVAGVPPYYYYYVNGVTTPLTNPVIPINTAGNYDIVVVDAAGCSVTIPTIKVPDLIRPTATIDKKDVNCYGSATGEISITLNPAVSPYTVSYSINGVAGPFSTINPIKNLAAGDYDVVVKYTYDGVDCFDASKTITIGGSGSALTASAGIAELSGCGLPGNENQGKVRITNAQGGKPFPAPNLYRYSFDGGKTWITSNEAYIDPSATPYTFYIKDAADCIFPMTGIVLDPKPADPTIEVSTPTFNCNGTASTTVTVTNTGGGNYEYEYLLNGVVNTNNPPNVFVNVPPSVPGTPHVISVRYKLVSVPTYSTLLKEDFGSGGTTTSPGIAAAYCFNDQRVNAPYKCGTRSVEDNQYSVTSFFWRNDTAWFQYKDHTTAANPKPDPLGRYLLVNIGSAAGTYGVLYSKPIIDVIKNQPIKVDLFVGNLLNTGMSGAAPIVRFELVDKLGKVVARQDTGKIAEDPNDPNRTKWVPIHLELNPGDNDNLTFVIRSGSLEISGNDLVIDDIEVYQLPKSCLSTKDFKVIVDPNKKFTADVKDIIDTKCKGSKDGSITIIAKNFNTTNGFEYLIDGVLPWKISKLEETIVNDLGEGPHVVKIRYDAASVGCDFTLNPTIGSPEKFEVEAKATAAKCSVGATVTATGKGGTKDYTFTLTDSATPPNVVTFPSNGILTDVKPGTYIVSGKDKNGCLDDIDTALVIDAPVAPKAEIADNTGLCFDGKIATITVNITGGVGPYFYQVKYNTGALGSKIPVPAPGTSFTYEAKATGNYTFIITDDFGCEATVISQTINPKLTADALTTTSLTCIAPKEAKIEVTINGGTTPFSYIVKDGLGNQVYASVGTIAGPKFTYTTTNSGKYTFEITDKNKCITTAEGNVASITNPTVKAVPTHISCNGLSDGSVVLTGHDGTGDYEFSDKPTTGFTSSPNFSGLTLGKHKFYVKDTNGCTGEVEVEITQPDVITPSVSISTPYTCETKAIITASATGGNGTTYTYVLNITKNGVTTVVATNDTGIFKDLTTGGTYSVTITDVKGCTVTKDAGTILDLVPITALDIKNTDLKCPSNKVDVTINSVTGGKGTYEYAITAPAGLTRPYQTNATFIGLAPGTYTFTVRDANKCTFSLPYTIEKLIPIVVTVEEEINISCLNGTDGSAKFTIKDLGNKVRYSYSINGGTAVTGLTPAAGSTTFSVDAPNLGVGNYELIITDLETNCTASATAKILAPAEKLEITLLTATPMTCDVNGKVVVSTKGGWGSNKYTLTQPDKTTVGPQPKNSFDNLTQVGEYTVSVKDLNGCEVSDKFTLAAKVQPDAKIDLISDLCYDKVNKATIVVTPAIVPSPTYEYKLNDGAYQPSGTFPNLEPGDYVVTVRDKATGCTLVLTSQHIAKELTASVKMDKDIDCTINPDVIIKGEVFEGTAPYTYTVSVNGVADPIVKVITGNKFSYTNNVATTATTDTKYEFFIKDNTGCTTTSTVIVKPKTDPKFTATPNSTILCNGESTGSITVTIDTAFGVGPYVIDVYNTTTSTSYGEQTTGLPAGIYTVKVTDSKSCFTEKLNIKIDEPTPISIVYKVDPITCKSGGVSLGSITITSVSGGTPNYIYHVKGVNGYDKKFTGQTGATQVFEVVDFGYYQIIITDSNNCSKIIKDILVASPPEDLDITISSPPADCSTGGSATVAVGTGTGAGITGNGPFHFAIYTGPGMVWKSPTTAPWVDETVLGSPVGDPVIIPGSKKAVFNNLTPGVTYTFIVYDEGTKCYYFETADQAIPTNTKLTLENVQAQNITCLNADNGNVSLKVYSQYGVATDINYQIFNAETLAPIGGIGTGIVPAGTVPRTSFDITNFGTLPFGNYYVLVTEVLDRTTTPIKIGCSIATLQFNITGSATALELTAKSDKNDNCALNAGRVEAFAKGGTTLPAVVGVPASPGVPAIPASAAVPYLYQIVKDNLPAGKDALDIEPTAASFDITLHKSNTFNVEAGDYFVYVRDAYGCITYAPVTVKLDPEPVIAAVIDPAFCSATEGNFAINVDISTLGVGPYTYSLNGGNAVAITTVPKFTISDLASGKYKIKVKDLNGCTSNEVELEIFKPLDLKAKFTLPPVCEIANGTITAEVSGGDITAATGNKFEYTLRNNTVVPTPADVVQLNNGIFLNQAAGSYTVTVKDLSTNCTKSVNVDIPLPTKVVLAIGDIEVTLPNCMTPAGQPAQGNISNGTIKVNLPAANNNPVYTFILTPIAPLTGLPTTQVSDGYFDGLVSGDYDVTVKSERGCEKTVRVTIGIPVEVVASAVADPFLCSTGNTPKATKVTVTGAGGTGKYTYSKDNITYKDINEFYVDDNKAIQNVTYYVKDENGCIDDVTIPIAPFPSLIAADVTFGPLIDCENGKQVMNVVITGGTNTPKEFTYQVYQDGVLIAGSLTTVTGTTFAYDALTAGSYYEFEIFDNNTGCSIKSTVQPVPLFNDLEITAFASSQVGCKTDSTGKITIDVTGYTGKYTYEVFNGINPLPVDAGNGDTALGSTVTAGLPAGTKYTVVVKESAFPKCEATSTAVIITEPLLALSLGPITNVPQNCKTKGAQVTVPITSVIGGTPGYKYAFVKSGDSPIGKYLDSNTATLDPTVSPKWDVWVMDKNGCSVMTTVDITIDPVPSAIVATPDSQCYVAGADYTITVTANGVGQLQYGLDKDNFTINPKLTVKSPGTYAVYVKDANGCITEVLAAFTILDPLGLSAEISTYPTCNGSDGVVTLTGIGGTVAPPNYQFAIGSATVPGVFSVSAVFPNLTPGTKYYFWVKDMDTGCTASIDYVIPTAAVVTIVDADLKPTPVACYGGADGTITVALDASNNNPDYKFTLTGVDYNGNAVARPEQKDPTFSNLPAGKYTVSVMSGRDCPGSAKTEIIQPSLIVIATPIVTEFVCNAGTNEPKFATIEVSASGGTLPYSKYVFIKKGATVAEDRIVQSGKETKYTSSDQAGGTYIIEVHDSNSCPITTTATIKPYVNIEDAFISVDAIITCNDGENIKVTVTSKGVLPALEYSITYPDGTIKTNLIGVNVFTNLPIGEYTITVKNPDTGCSIERIHTVDKPNTFDLKATNVKSITCFNAADGSIDFTLVDSKAIPSNLPNGFTYVITGPTPSTGTSSNLGPLKIGNLKAGSYKIEATLIDSPFCTVTTMFTIDGPLTPLELEIQHSEITCAVGNNDGKIIASAKGGWPGGYEFQLELNGAPLVAWSTQSTFPNLGVGNYVVKVRDSKCEDSVPLELKIPEEVKVLATVAKAMLTCNGDNSGELTVTTTGGSGKYLYTLVSTYPDGVVTKNGPQVDPVFTNLKAGSYMVIVSDEWKCTGTSVSVEIKEPTIVKASLGIKTIEGCNRLPVITLTATGGNGGPYKYGTDGINFTSAPFNSSVDITLPQTAVATTYKYYVQDALGCISYATQVDFSPVPALVFSSVVDYDIHCKGSSTGSIYATAIGGLGNYVYTLLDASKLPVTPAPTQNKPGQFDNLAKGDYFVQVVSDDCKAISLPVSITEPATSITATAVPTDLTCNGSDNGKIVVTAQGGTGILRYAISPDFRQFFESNVFDDLEPGFYDILIQDENGCEFLIKDIEIKQPDILSLSLVPGSILPEYCDGDKDGAFSIKIVGGTAPYKVVLDDRNGTYEQILGDEHTFIQLVGGTHTVYIIDANNCIAELEIVTPDAVKLEPTAKVNTDCVNNLAANFVTITIDGSNTNPVDVDYALDGGMYQESNIFVNVAPGTHTVTARHTNGCEQTTLPFTIAVVQPLTLTLADGGLNEIVATATGGGGDYQFTLDGEPYGSVNKFIIYKSGTYTVTVTDKNGCTATASRYFEYIDVCIPNHFTPNGDGINDTWAPGCTVNYKDLTFDIFDRYGRVICKYRLGQKWDGKYNGNELPSGDYWYVLKLNDKKDDREFVGHFTLYR</sequence>
<organism evidence="1 2">
    <name type="scientific">Flavobacterium pisciphilum</name>
    <dbReference type="NCBI Taxonomy" id="2893755"/>
    <lineage>
        <taxon>Bacteria</taxon>
        <taxon>Pseudomonadati</taxon>
        <taxon>Bacteroidota</taxon>
        <taxon>Flavobacteriia</taxon>
        <taxon>Flavobacteriales</taxon>
        <taxon>Flavobacteriaceae</taxon>
        <taxon>Flavobacterium</taxon>
    </lineage>
</organism>
<dbReference type="EMBL" id="JAJJMO010000001">
    <property type="protein sequence ID" value="MCC9072349.1"/>
    <property type="molecule type" value="Genomic_DNA"/>
</dbReference>
<gene>
    <name evidence="1" type="ORF">LNQ49_12230</name>
</gene>
<dbReference type="Pfam" id="PF13585">
    <property type="entry name" value="CHU_C"/>
    <property type="match status" value="1"/>
</dbReference>
<dbReference type="RefSeq" id="WP_229989150.1">
    <property type="nucleotide sequence ID" value="NZ_JAJJMO010000001.1"/>
</dbReference>
<dbReference type="Pfam" id="PF13573">
    <property type="entry name" value="SprB"/>
    <property type="match status" value="4"/>
</dbReference>
<evidence type="ECO:0000313" key="1">
    <source>
        <dbReference type="EMBL" id="MCC9072349.1"/>
    </source>
</evidence>
<dbReference type="InterPro" id="IPR047589">
    <property type="entry name" value="DUF11_rpt"/>
</dbReference>
<proteinExistence type="predicted"/>
<dbReference type="Proteomes" id="UP001430919">
    <property type="component" value="Unassembled WGS sequence"/>
</dbReference>
<evidence type="ECO:0000313" key="2">
    <source>
        <dbReference type="Proteomes" id="UP001430919"/>
    </source>
</evidence>
<name>A0ABS8MUB2_9FLAO</name>
<accession>A0ABS8MUB2</accession>
<comment type="caution">
    <text evidence="1">The sequence shown here is derived from an EMBL/GenBank/DDBJ whole genome shotgun (WGS) entry which is preliminary data.</text>
</comment>
<reference evidence="1" key="1">
    <citation type="submission" date="2021-11" db="EMBL/GenBank/DDBJ databases">
        <title>Description of novel Flavobacterium species.</title>
        <authorList>
            <person name="Saticioglu I.B."/>
            <person name="Ay H."/>
            <person name="Altun S."/>
            <person name="Duman M."/>
        </authorList>
    </citation>
    <scope>NUCLEOTIDE SEQUENCE</scope>
    <source>
        <strain evidence="1">F-65</strain>
    </source>
</reference>
<dbReference type="NCBIfam" id="TIGR04131">
    <property type="entry name" value="Bac_Flav_CTERM"/>
    <property type="match status" value="1"/>
</dbReference>